<name>A0A6A6XC29_9PLEO</name>
<feature type="region of interest" description="Disordered" evidence="1">
    <location>
        <begin position="230"/>
        <end position="259"/>
    </location>
</feature>
<evidence type="ECO:0008006" key="4">
    <source>
        <dbReference type="Google" id="ProtNLM"/>
    </source>
</evidence>
<evidence type="ECO:0000313" key="2">
    <source>
        <dbReference type="EMBL" id="KAF2793465.1"/>
    </source>
</evidence>
<evidence type="ECO:0000256" key="1">
    <source>
        <dbReference type="SAM" id="MobiDB-lite"/>
    </source>
</evidence>
<keyword evidence="3" id="KW-1185">Reference proteome</keyword>
<feature type="compositionally biased region" description="Basic and acidic residues" evidence="1">
    <location>
        <begin position="247"/>
        <end position="259"/>
    </location>
</feature>
<gene>
    <name evidence="2" type="ORF">K505DRAFT_408075</name>
</gene>
<organism evidence="2 3">
    <name type="scientific">Melanomma pulvis-pyrius CBS 109.77</name>
    <dbReference type="NCBI Taxonomy" id="1314802"/>
    <lineage>
        <taxon>Eukaryota</taxon>
        <taxon>Fungi</taxon>
        <taxon>Dikarya</taxon>
        <taxon>Ascomycota</taxon>
        <taxon>Pezizomycotina</taxon>
        <taxon>Dothideomycetes</taxon>
        <taxon>Pleosporomycetidae</taxon>
        <taxon>Pleosporales</taxon>
        <taxon>Melanommataceae</taxon>
        <taxon>Melanomma</taxon>
    </lineage>
</organism>
<proteinExistence type="predicted"/>
<accession>A0A6A6XC29</accession>
<dbReference type="AlphaFoldDB" id="A0A6A6XC29"/>
<dbReference type="EMBL" id="MU001927">
    <property type="protein sequence ID" value="KAF2793465.1"/>
    <property type="molecule type" value="Genomic_DNA"/>
</dbReference>
<dbReference type="OrthoDB" id="3877279at2759"/>
<dbReference type="Proteomes" id="UP000799757">
    <property type="component" value="Unassembled WGS sequence"/>
</dbReference>
<protein>
    <recommendedName>
        <fullName evidence="4">Cyclin N-terminal domain-containing protein</fullName>
    </recommendedName>
</protein>
<evidence type="ECO:0000313" key="3">
    <source>
        <dbReference type="Proteomes" id="UP000799757"/>
    </source>
</evidence>
<reference evidence="2" key="1">
    <citation type="journal article" date="2020" name="Stud. Mycol.">
        <title>101 Dothideomycetes genomes: a test case for predicting lifestyles and emergence of pathogens.</title>
        <authorList>
            <person name="Haridas S."/>
            <person name="Albert R."/>
            <person name="Binder M."/>
            <person name="Bloem J."/>
            <person name="Labutti K."/>
            <person name="Salamov A."/>
            <person name="Andreopoulos B."/>
            <person name="Baker S."/>
            <person name="Barry K."/>
            <person name="Bills G."/>
            <person name="Bluhm B."/>
            <person name="Cannon C."/>
            <person name="Castanera R."/>
            <person name="Culley D."/>
            <person name="Daum C."/>
            <person name="Ezra D."/>
            <person name="Gonzalez J."/>
            <person name="Henrissat B."/>
            <person name="Kuo A."/>
            <person name="Liang C."/>
            <person name="Lipzen A."/>
            <person name="Lutzoni F."/>
            <person name="Magnuson J."/>
            <person name="Mondo S."/>
            <person name="Nolan M."/>
            <person name="Ohm R."/>
            <person name="Pangilinan J."/>
            <person name="Park H.-J."/>
            <person name="Ramirez L."/>
            <person name="Alfaro M."/>
            <person name="Sun H."/>
            <person name="Tritt A."/>
            <person name="Yoshinaga Y."/>
            <person name="Zwiers L.-H."/>
            <person name="Turgeon B."/>
            <person name="Goodwin S."/>
            <person name="Spatafora J."/>
            <person name="Crous P."/>
            <person name="Grigoriev I."/>
        </authorList>
    </citation>
    <scope>NUCLEOTIDE SEQUENCE</scope>
    <source>
        <strain evidence="2">CBS 109.77</strain>
    </source>
</reference>
<sequence length="280" mass="30750">MEYGHVYSPALSDSSDVSDFTDEELDQYFASYVPLSNLPTPPPPPAKSVPIVRIVEDCSTAIEPAKTPELEARAIHLSKLIPSNLSTQAASIPTISGFLARANLPNEIVAFAACILDALSLRFASSWRAANLPSTSTPFKYIPLVANLRQPPPVRSEVVVLAALSLAHGWLEDRPRSNAHWASIEGASRFTSREVELARSCILRDVDYGLFKISGEMVWWMLEDLQRAGNGNSKSEREVGVIGRKKSVAEKEKEKRPKLSLDMQGTTVWMYGMATPEPSP</sequence>